<evidence type="ECO:0000256" key="9">
    <source>
        <dbReference type="ARBA" id="ARBA00023136"/>
    </source>
</evidence>
<keyword evidence="8" id="KW-0342">GTP-binding</keyword>
<dbReference type="SUPFAM" id="SSF56112">
    <property type="entry name" value="Protein kinase-like (PK-like)"/>
    <property type="match status" value="1"/>
</dbReference>
<evidence type="ECO:0000256" key="6">
    <source>
        <dbReference type="ARBA" id="ARBA00022837"/>
    </source>
</evidence>
<dbReference type="Gene3D" id="3.30.200.20">
    <property type="entry name" value="Phosphorylase Kinase, domain 1"/>
    <property type="match status" value="1"/>
</dbReference>
<dbReference type="SUPFAM" id="SSF47473">
    <property type="entry name" value="EF-hand"/>
    <property type="match status" value="1"/>
</dbReference>
<dbReference type="OrthoDB" id="40902at2759"/>
<dbReference type="FunFam" id="3.40.50.300:FF:000053">
    <property type="entry name" value="Signal recognition particle receptor FtsY"/>
    <property type="match status" value="1"/>
</dbReference>
<dbReference type="GO" id="GO:0016020">
    <property type="term" value="C:membrane"/>
    <property type="evidence" value="ECO:0007669"/>
    <property type="project" value="UniProtKB-SubCell"/>
</dbReference>
<dbReference type="Pfam" id="PF02881">
    <property type="entry name" value="SRP54_N"/>
    <property type="match status" value="1"/>
</dbReference>
<reference evidence="15" key="1">
    <citation type="journal article" date="2019" name="Plant J.">
        <title>Chlorella vulgaris genome assembly and annotation reveals the molecular basis for metabolic acclimation to high light conditions.</title>
        <authorList>
            <person name="Cecchin M."/>
            <person name="Marcolungo L."/>
            <person name="Rossato M."/>
            <person name="Girolomoni L."/>
            <person name="Cosentino E."/>
            <person name="Cuine S."/>
            <person name="Li-Beisson Y."/>
            <person name="Delledonne M."/>
            <person name="Ballottari M."/>
        </authorList>
    </citation>
    <scope>NUCLEOTIDE SEQUENCE</scope>
    <source>
        <strain evidence="15">211/11P</strain>
    </source>
</reference>
<dbReference type="SMART" id="SM00962">
    <property type="entry name" value="SRP54"/>
    <property type="match status" value="1"/>
</dbReference>
<dbReference type="InterPro" id="IPR036225">
    <property type="entry name" value="SRP/SRP_N"/>
</dbReference>
<dbReference type="SMART" id="SM00054">
    <property type="entry name" value="EFh"/>
    <property type="match status" value="3"/>
</dbReference>
<dbReference type="InterPro" id="IPR042101">
    <property type="entry name" value="SRP54_N_sf"/>
</dbReference>
<dbReference type="InterPro" id="IPR011009">
    <property type="entry name" value="Kinase-like_dom_sf"/>
</dbReference>
<keyword evidence="7 11" id="KW-0067">ATP-binding</keyword>
<dbReference type="Pfam" id="PF00448">
    <property type="entry name" value="SRP54"/>
    <property type="match status" value="1"/>
</dbReference>
<dbReference type="SMART" id="SM00220">
    <property type="entry name" value="S_TKc"/>
    <property type="match status" value="1"/>
</dbReference>
<dbReference type="Gene3D" id="1.10.238.10">
    <property type="entry name" value="EF-hand"/>
    <property type="match status" value="1"/>
</dbReference>
<evidence type="ECO:0000256" key="11">
    <source>
        <dbReference type="PROSITE-ProRule" id="PRU10141"/>
    </source>
</evidence>
<accession>A0A9D4TQY9</accession>
<dbReference type="Proteomes" id="UP001055712">
    <property type="component" value="Unassembled WGS sequence"/>
</dbReference>
<keyword evidence="10" id="KW-0675">Receptor</keyword>
<dbReference type="SMART" id="SM00963">
    <property type="entry name" value="SRP54_N"/>
    <property type="match status" value="1"/>
</dbReference>
<dbReference type="PROSITE" id="PS00107">
    <property type="entry name" value="PROTEIN_KINASE_ATP"/>
    <property type="match status" value="1"/>
</dbReference>
<dbReference type="NCBIfam" id="TIGR00064">
    <property type="entry name" value="ftsY"/>
    <property type="match status" value="1"/>
</dbReference>
<dbReference type="SUPFAM" id="SSF52540">
    <property type="entry name" value="P-loop containing nucleoside triphosphate hydrolases"/>
    <property type="match status" value="1"/>
</dbReference>
<dbReference type="InterPro" id="IPR000897">
    <property type="entry name" value="SRP54_GTPase_dom"/>
</dbReference>
<feature type="domain" description="EF-hand" evidence="14">
    <location>
        <begin position="376"/>
        <end position="411"/>
    </location>
</feature>
<evidence type="ECO:0000256" key="4">
    <source>
        <dbReference type="ARBA" id="ARBA00022741"/>
    </source>
</evidence>
<comment type="caution">
    <text evidence="15">The sequence shown here is derived from an EMBL/GenBank/DDBJ whole genome shotgun (WGS) entry which is preliminary data.</text>
</comment>
<dbReference type="GO" id="GO:0005509">
    <property type="term" value="F:calcium ion binding"/>
    <property type="evidence" value="ECO:0007669"/>
    <property type="project" value="InterPro"/>
</dbReference>
<dbReference type="PROSITE" id="PS50011">
    <property type="entry name" value="PROTEIN_KINASE_DOM"/>
    <property type="match status" value="1"/>
</dbReference>
<feature type="domain" description="EF-hand" evidence="14">
    <location>
        <begin position="447"/>
        <end position="482"/>
    </location>
</feature>
<keyword evidence="3" id="KW-0808">Transferase</keyword>
<dbReference type="Gene3D" id="3.40.50.300">
    <property type="entry name" value="P-loop containing nucleotide triphosphate hydrolases"/>
    <property type="match status" value="1"/>
</dbReference>
<dbReference type="FunFam" id="3.30.200.20:FF:000042">
    <property type="entry name" value="Aurora kinase A"/>
    <property type="match status" value="1"/>
</dbReference>
<dbReference type="GO" id="GO:0005524">
    <property type="term" value="F:ATP binding"/>
    <property type="evidence" value="ECO:0007669"/>
    <property type="project" value="UniProtKB-UniRule"/>
</dbReference>
<dbReference type="PROSITE" id="PS00108">
    <property type="entry name" value="PROTEIN_KINASE_ST"/>
    <property type="match status" value="1"/>
</dbReference>
<evidence type="ECO:0000256" key="12">
    <source>
        <dbReference type="SAM" id="SignalP"/>
    </source>
</evidence>
<organism evidence="15 16">
    <name type="scientific">Chlorella vulgaris</name>
    <name type="common">Green alga</name>
    <dbReference type="NCBI Taxonomy" id="3077"/>
    <lineage>
        <taxon>Eukaryota</taxon>
        <taxon>Viridiplantae</taxon>
        <taxon>Chlorophyta</taxon>
        <taxon>core chlorophytes</taxon>
        <taxon>Trebouxiophyceae</taxon>
        <taxon>Chlorellales</taxon>
        <taxon>Chlorellaceae</taxon>
        <taxon>Chlorella clade</taxon>
        <taxon>Chlorella</taxon>
    </lineage>
</organism>
<dbReference type="InterPro" id="IPR018247">
    <property type="entry name" value="EF_Hand_1_Ca_BS"/>
</dbReference>
<dbReference type="SUPFAM" id="SSF47364">
    <property type="entry name" value="Domain of the SRP/SRP receptor G-proteins"/>
    <property type="match status" value="1"/>
</dbReference>
<keyword evidence="2" id="KW-0723">Serine/threonine-protein kinase</keyword>
<dbReference type="PROSITE" id="PS00300">
    <property type="entry name" value="SRP54"/>
    <property type="match status" value="1"/>
</dbReference>
<dbReference type="CDD" id="cd17874">
    <property type="entry name" value="FtsY"/>
    <property type="match status" value="1"/>
</dbReference>
<comment type="subcellular location">
    <subcellularLocation>
        <location evidence="1">Membrane</location>
        <topology evidence="1">Peripheral membrane protein</topology>
    </subcellularLocation>
</comment>
<dbReference type="GO" id="GO:0006614">
    <property type="term" value="P:SRP-dependent cotranslational protein targeting to membrane"/>
    <property type="evidence" value="ECO:0007669"/>
    <property type="project" value="InterPro"/>
</dbReference>
<dbReference type="InterPro" id="IPR003593">
    <property type="entry name" value="AAA+_ATPase"/>
</dbReference>
<protein>
    <submittedName>
        <fullName evidence="15">Uncharacterized protein</fullName>
    </submittedName>
</protein>
<evidence type="ECO:0000256" key="2">
    <source>
        <dbReference type="ARBA" id="ARBA00022527"/>
    </source>
</evidence>
<dbReference type="GO" id="GO:0005525">
    <property type="term" value="F:GTP binding"/>
    <property type="evidence" value="ECO:0007669"/>
    <property type="project" value="UniProtKB-KW"/>
</dbReference>
<evidence type="ECO:0000313" key="16">
    <source>
        <dbReference type="Proteomes" id="UP001055712"/>
    </source>
</evidence>
<proteinExistence type="predicted"/>
<dbReference type="EMBL" id="SIDB01000005">
    <property type="protein sequence ID" value="KAI3432380.1"/>
    <property type="molecule type" value="Genomic_DNA"/>
</dbReference>
<evidence type="ECO:0000256" key="5">
    <source>
        <dbReference type="ARBA" id="ARBA00022777"/>
    </source>
</evidence>
<dbReference type="PROSITE" id="PS50222">
    <property type="entry name" value="EF_HAND_2"/>
    <property type="match status" value="2"/>
</dbReference>
<evidence type="ECO:0000259" key="13">
    <source>
        <dbReference type="PROSITE" id="PS50011"/>
    </source>
</evidence>
<dbReference type="Pfam" id="PF13499">
    <property type="entry name" value="EF-hand_7"/>
    <property type="match status" value="1"/>
</dbReference>
<dbReference type="Pfam" id="PF00069">
    <property type="entry name" value="Pkinase"/>
    <property type="match status" value="1"/>
</dbReference>
<dbReference type="Gene3D" id="1.10.510.10">
    <property type="entry name" value="Transferase(Phosphotransferase) domain 1"/>
    <property type="match status" value="1"/>
</dbReference>
<keyword evidence="5" id="KW-0418">Kinase</keyword>
<feature type="signal peptide" evidence="12">
    <location>
        <begin position="1"/>
        <end position="20"/>
    </location>
</feature>
<dbReference type="InterPro" id="IPR000719">
    <property type="entry name" value="Prot_kinase_dom"/>
</dbReference>
<evidence type="ECO:0000259" key="14">
    <source>
        <dbReference type="PROSITE" id="PS50222"/>
    </source>
</evidence>
<keyword evidence="6" id="KW-0106">Calcium</keyword>
<dbReference type="PROSITE" id="PS00018">
    <property type="entry name" value="EF_HAND_1"/>
    <property type="match status" value="2"/>
</dbReference>
<feature type="binding site" evidence="11">
    <location>
        <position position="107"/>
    </location>
    <ligand>
        <name>ATP</name>
        <dbReference type="ChEBI" id="CHEBI:30616"/>
    </ligand>
</feature>
<evidence type="ECO:0000256" key="3">
    <source>
        <dbReference type="ARBA" id="ARBA00022679"/>
    </source>
</evidence>
<dbReference type="InterPro" id="IPR027417">
    <property type="entry name" value="P-loop_NTPase"/>
</dbReference>
<keyword evidence="16" id="KW-1185">Reference proteome</keyword>
<dbReference type="AlphaFoldDB" id="A0A9D4TQY9"/>
<dbReference type="CDD" id="cd05117">
    <property type="entry name" value="STKc_CAMK"/>
    <property type="match status" value="1"/>
</dbReference>
<evidence type="ECO:0000313" key="15">
    <source>
        <dbReference type="EMBL" id="KAI3432380.1"/>
    </source>
</evidence>
<dbReference type="Gene3D" id="1.20.120.140">
    <property type="entry name" value="Signal recognition particle SRP54, nucleotide-binding domain"/>
    <property type="match status" value="1"/>
</dbReference>
<keyword evidence="9" id="KW-0472">Membrane</keyword>
<evidence type="ECO:0000256" key="8">
    <source>
        <dbReference type="ARBA" id="ARBA00023134"/>
    </source>
</evidence>
<sequence>MSTACLSTWLSILTCGLVRCGQQKEEQEHEAFAPLLGSPCKRGRYERFVQERDRRQGRERADTRQVLSAGYRNIGQDYTLTETLGQGAFGVVRLAVHVRTGLRYAVKTIDKAQLRRRVDVEDLRREVTILSQLSSHPNVAALLQTAEDERHVHIVIELCQGGELFERIARDSNLTERTAAHFFRMMVEVVRHAHALGICHRDIKPENFLMSDSTDNARVKACDFGLSQFYRPGRNFTSLVGSAFYVAPEVLLRNYGPPADVWSLGVCLYTLLSGLLPFHGETEEEVFQMVLHAELDLESSPWPSVSTHAKDLVRRMLQRDPARRPTPAEVLQHPWLCEASPDRPLHQVVARLAALNAKNKVHRAAMVVAASRLGREHIPSLHAMFHQLDADHDGQLNAEELQVALQRQGRHVTEDDARRMIAAADVDGDQQLGLAEFVAVSLASPLQRATFLRDLFEHFDSNNDQFVSKDELAQQLLGFAVSSEDIGEVLEKYADEDGRLNLQAFTRFMQQNTGSLQEAVRRRLPSLQPRVLKPNLQQRRQGRRQAAQVQATATSGGGVLQKLARVFKEKAQQDLSRIVKGTSKTREKLGVIEELFTYWNLDDADATLEELEDALIMSDFGPRTAFKVVDGIRDKVLAGKLKTGDQIRSELKAAITALLITRGGSTELALPAERPAVLLVVGVNGGGKTTTIGKLAHRFGSEGGARVVLAAGDTFRAAAAEQLEEWARRAGAEIVRAESDKTRPDTVLYQAVDSAVRSGADLVLCDTSGRLHTNWSLMDELAKCKRSIAKRLSGAPHEVLLVLDGTTGLNMLNQAKEFNETVQLTGLILTKLDGTARGGAVVSVVDELGVPVKFVGVGESISDLQPFDPATFVDALFPEVGSAVAAEAGGEASSQANAAP</sequence>
<evidence type="ECO:0000256" key="10">
    <source>
        <dbReference type="ARBA" id="ARBA00023170"/>
    </source>
</evidence>
<keyword evidence="12" id="KW-0732">Signal</keyword>
<feature type="domain" description="Protein kinase" evidence="13">
    <location>
        <begin position="78"/>
        <end position="336"/>
    </location>
</feature>
<dbReference type="SMART" id="SM00382">
    <property type="entry name" value="AAA"/>
    <property type="match status" value="1"/>
</dbReference>
<dbReference type="InterPro" id="IPR002048">
    <property type="entry name" value="EF_hand_dom"/>
</dbReference>
<name>A0A9D4TQY9_CHLVU</name>
<keyword evidence="4 11" id="KW-0547">Nucleotide-binding</keyword>
<gene>
    <name evidence="15" type="ORF">D9Q98_003937</name>
</gene>
<dbReference type="InterPro" id="IPR050205">
    <property type="entry name" value="CDPK_Ser/Thr_kinases"/>
</dbReference>
<dbReference type="InterPro" id="IPR013822">
    <property type="entry name" value="Signal_recog_particl_SRP54_hlx"/>
</dbReference>
<dbReference type="PANTHER" id="PTHR24349">
    <property type="entry name" value="SERINE/THREONINE-PROTEIN KINASE"/>
    <property type="match status" value="1"/>
</dbReference>
<dbReference type="InterPro" id="IPR011992">
    <property type="entry name" value="EF-hand-dom_pair"/>
</dbReference>
<reference evidence="15" key="2">
    <citation type="submission" date="2020-11" db="EMBL/GenBank/DDBJ databases">
        <authorList>
            <person name="Cecchin M."/>
            <person name="Marcolungo L."/>
            <person name="Rossato M."/>
            <person name="Girolomoni L."/>
            <person name="Cosentino E."/>
            <person name="Cuine S."/>
            <person name="Li-Beisson Y."/>
            <person name="Delledonne M."/>
            <person name="Ballottari M."/>
        </authorList>
    </citation>
    <scope>NUCLEOTIDE SEQUENCE</scope>
    <source>
        <strain evidence="15">211/11P</strain>
        <tissue evidence="15">Whole cell</tissue>
    </source>
</reference>
<dbReference type="InterPro" id="IPR008271">
    <property type="entry name" value="Ser/Thr_kinase_AS"/>
</dbReference>
<dbReference type="GO" id="GO:0004674">
    <property type="term" value="F:protein serine/threonine kinase activity"/>
    <property type="evidence" value="ECO:0007669"/>
    <property type="project" value="UniProtKB-KW"/>
</dbReference>
<evidence type="ECO:0000256" key="1">
    <source>
        <dbReference type="ARBA" id="ARBA00004170"/>
    </source>
</evidence>
<evidence type="ECO:0000256" key="7">
    <source>
        <dbReference type="ARBA" id="ARBA00022840"/>
    </source>
</evidence>
<dbReference type="FunFam" id="1.10.510.10:FF:000571">
    <property type="entry name" value="Maternal embryonic leucine zipper kinase"/>
    <property type="match status" value="1"/>
</dbReference>
<dbReference type="InterPro" id="IPR017441">
    <property type="entry name" value="Protein_kinase_ATP_BS"/>
</dbReference>
<dbReference type="InterPro" id="IPR004390">
    <property type="entry name" value="SR_rcpt_FtsY"/>
</dbReference>
<feature type="chain" id="PRO_5038351297" evidence="12">
    <location>
        <begin position="21"/>
        <end position="900"/>
    </location>
</feature>